<keyword evidence="3 6" id="KW-0479">Metal-binding</keyword>
<gene>
    <name evidence="8" type="ORF">ABAZ39_21700</name>
</gene>
<comment type="similarity">
    <text evidence="1">Belongs to the bacterial solute-binding protein ModA family.</text>
</comment>
<dbReference type="KEGG" id="abq:ABAZ39_21700"/>
<dbReference type="GO" id="GO:0030973">
    <property type="term" value="F:molybdate ion binding"/>
    <property type="evidence" value="ECO:0007669"/>
    <property type="project" value="InterPro"/>
</dbReference>
<dbReference type="NCBIfam" id="TIGR01256">
    <property type="entry name" value="modA"/>
    <property type="match status" value="1"/>
</dbReference>
<evidence type="ECO:0000256" key="6">
    <source>
        <dbReference type="PIRSR" id="PIRSR004846-1"/>
    </source>
</evidence>
<dbReference type="InterPro" id="IPR044084">
    <property type="entry name" value="AvModA-like_subst-bd"/>
</dbReference>
<reference evidence="8 9" key="1">
    <citation type="journal article" date="2014" name="Genome Announc.">
        <title>Complete Genome Sequence of the Model Rhizosphere Strain Azospirillum brasilense Az39, Successfully Applied in Agriculture.</title>
        <authorList>
            <person name="Rivera D."/>
            <person name="Revale S."/>
            <person name="Molina R."/>
            <person name="Gualpa J."/>
            <person name="Puente M."/>
            <person name="Maroniche G."/>
            <person name="Paris G."/>
            <person name="Baker D."/>
            <person name="Clavijo B."/>
            <person name="McLay K."/>
            <person name="Spaepen S."/>
            <person name="Perticari A."/>
            <person name="Vazquez M."/>
            <person name="Wisniewski-Dye F."/>
            <person name="Watkins C."/>
            <person name="Martinez-Abarca F."/>
            <person name="Vanderleyden J."/>
            <person name="Cassan F."/>
        </authorList>
    </citation>
    <scope>NUCLEOTIDE SEQUENCE [LARGE SCALE GENOMIC DNA]</scope>
    <source>
        <strain evidence="8 9">Az39</strain>
        <plasmid evidence="8">AbAZ39_p1</plasmid>
    </source>
</reference>
<dbReference type="SUPFAM" id="SSF53850">
    <property type="entry name" value="Periplasmic binding protein-like II"/>
    <property type="match status" value="1"/>
</dbReference>
<evidence type="ECO:0000313" key="9">
    <source>
        <dbReference type="Proteomes" id="UP000027186"/>
    </source>
</evidence>
<evidence type="ECO:0000256" key="1">
    <source>
        <dbReference type="ARBA" id="ARBA00009175"/>
    </source>
</evidence>
<sequence>MTRFLLAAVALLSVSATARADEFNVAVAANFTAPAKEIATAFEQKTGHKAVLSFGATGQFYAQIKQDAPFVVFLAADDETPKKAVEEGLAVPESRFTYAVGRLVLWTKAGDAPLGEDTLRKGAFEKLSIANPATAPYGLAAVQTMKKMGVYEAIQPKIVQGNSIAQAFQFAETGAAELAFVALSQVIAKPDGTRWPVPEALHDPIFQDAVLLKKGAGNEAATAFLAFLKGPEAAAVISKYGYGTRAPN</sequence>
<evidence type="ECO:0000313" key="8">
    <source>
        <dbReference type="EMBL" id="AIB14521.1"/>
    </source>
</evidence>
<dbReference type="FunFam" id="3.40.190.10:FF:000035">
    <property type="entry name" value="Molybdate ABC transporter substrate-binding protein"/>
    <property type="match status" value="1"/>
</dbReference>
<evidence type="ECO:0000256" key="7">
    <source>
        <dbReference type="SAM" id="SignalP"/>
    </source>
</evidence>
<feature type="chain" id="PRO_5001586927" evidence="7">
    <location>
        <begin position="21"/>
        <end position="248"/>
    </location>
</feature>
<geneLocation type="plasmid" evidence="8 9">
    <name>AbAZ39_p1</name>
</geneLocation>
<keyword evidence="4 7" id="KW-0732">Signal</keyword>
<dbReference type="PANTHER" id="PTHR30632:SF14">
    <property type="entry name" value="TUNGSTATE_MOLYBDATE_CHROMATE-BINDING PROTEIN MODA"/>
    <property type="match status" value="1"/>
</dbReference>
<evidence type="ECO:0000256" key="2">
    <source>
        <dbReference type="ARBA" id="ARBA00022505"/>
    </source>
</evidence>
<dbReference type="EMBL" id="CP007794">
    <property type="protein sequence ID" value="AIB14521.1"/>
    <property type="molecule type" value="Genomic_DNA"/>
</dbReference>
<feature type="signal peptide" evidence="7">
    <location>
        <begin position="1"/>
        <end position="20"/>
    </location>
</feature>
<dbReference type="PIRSF" id="PIRSF004846">
    <property type="entry name" value="ModA"/>
    <property type="match status" value="1"/>
</dbReference>
<keyword evidence="8" id="KW-0614">Plasmid</keyword>
<protein>
    <submittedName>
        <fullName evidence="8">Molybdate ABC transporter substrate-binding protein</fullName>
    </submittedName>
</protein>
<dbReference type="PANTHER" id="PTHR30632">
    <property type="entry name" value="MOLYBDATE-BINDING PERIPLASMIC PROTEIN"/>
    <property type="match status" value="1"/>
</dbReference>
<dbReference type="Proteomes" id="UP000027186">
    <property type="component" value="Plasmid AbAZ39_p1"/>
</dbReference>
<dbReference type="GO" id="GO:0015689">
    <property type="term" value="P:molybdate ion transport"/>
    <property type="evidence" value="ECO:0007669"/>
    <property type="project" value="InterPro"/>
</dbReference>
<evidence type="ECO:0000256" key="3">
    <source>
        <dbReference type="ARBA" id="ARBA00022723"/>
    </source>
</evidence>
<keyword evidence="2 6" id="KW-0500">Molybdenum</keyword>
<dbReference type="CDD" id="cd13539">
    <property type="entry name" value="PBP2_AvModA"/>
    <property type="match status" value="1"/>
</dbReference>
<dbReference type="GO" id="GO:1901359">
    <property type="term" value="F:tungstate binding"/>
    <property type="evidence" value="ECO:0007669"/>
    <property type="project" value="UniProtKB-ARBA"/>
</dbReference>
<organism evidence="8 9">
    <name type="scientific">Azospirillum argentinense</name>
    <dbReference type="NCBI Taxonomy" id="2970906"/>
    <lineage>
        <taxon>Bacteria</taxon>
        <taxon>Pseudomonadati</taxon>
        <taxon>Pseudomonadota</taxon>
        <taxon>Alphaproteobacteria</taxon>
        <taxon>Rhodospirillales</taxon>
        <taxon>Azospirillaceae</taxon>
        <taxon>Azospirillum</taxon>
    </lineage>
</organism>
<feature type="binding site" evidence="6">
    <location>
        <position position="57"/>
    </location>
    <ligand>
        <name>molybdate</name>
        <dbReference type="ChEBI" id="CHEBI:36264"/>
    </ligand>
</feature>
<dbReference type="RefSeq" id="WP_051658320.1">
    <property type="nucleotide sequence ID" value="NZ_CP007794.1"/>
</dbReference>
<dbReference type="AlphaFoldDB" id="A0A060DKL8"/>
<name>A0A060DKL8_9PROT</name>
<evidence type="ECO:0000256" key="5">
    <source>
        <dbReference type="ARBA" id="ARBA00062515"/>
    </source>
</evidence>
<dbReference type="InterPro" id="IPR005950">
    <property type="entry name" value="ModA"/>
</dbReference>
<proteinExistence type="inferred from homology"/>
<feature type="binding site" evidence="6">
    <location>
        <position position="164"/>
    </location>
    <ligand>
        <name>molybdate</name>
        <dbReference type="ChEBI" id="CHEBI:36264"/>
    </ligand>
</feature>
<dbReference type="Pfam" id="PF13531">
    <property type="entry name" value="SBP_bac_11"/>
    <property type="match status" value="1"/>
</dbReference>
<dbReference type="Gene3D" id="3.40.190.10">
    <property type="entry name" value="Periplasmic binding protein-like II"/>
    <property type="match status" value="2"/>
</dbReference>
<evidence type="ECO:0000256" key="4">
    <source>
        <dbReference type="ARBA" id="ARBA00022729"/>
    </source>
</evidence>
<dbReference type="GO" id="GO:0046872">
    <property type="term" value="F:metal ion binding"/>
    <property type="evidence" value="ECO:0007669"/>
    <property type="project" value="UniProtKB-KW"/>
</dbReference>
<accession>A0A060DKL8</accession>
<dbReference type="InterPro" id="IPR050682">
    <property type="entry name" value="ModA/WtpA"/>
</dbReference>
<comment type="subunit">
    <text evidence="5">The complex is composed of two ATP-binding proteins (ModC), two transmembrane proteins (ModB) and a solute-binding protein (ModA).</text>
</comment>